<feature type="transmembrane region" description="Helical" evidence="1">
    <location>
        <begin position="209"/>
        <end position="233"/>
    </location>
</feature>
<keyword evidence="1" id="KW-1133">Transmembrane helix</keyword>
<dbReference type="Proteomes" id="UP000023152">
    <property type="component" value="Unassembled WGS sequence"/>
</dbReference>
<proteinExistence type="predicted"/>
<keyword evidence="1" id="KW-0812">Transmembrane</keyword>
<sequence length="237" mass="26624">MHNAKKFLNINWKIEMFQFNYLFFCSLFEILLWILSDATAKAFCFQSSFRDIIKKDNNNNFSYYENTIKKMTEIDSQEHFPLVGGNGSGGINKKSAKKNKNTIVENKIMSLGHDKIGCTWTCVIEKKPDETSGNSSHSDSTSTRSIPIASAALEVGGKAGFCVTLCCSVVFASVDIVALVIGSTQHIKHECHQFKHSSTFIRPGVYLRIAGWTNIALVPLALLFFMLGLYMYINLYM</sequence>
<accession>X6LXX3</accession>
<dbReference type="AlphaFoldDB" id="X6LXX3"/>
<keyword evidence="1" id="KW-0472">Membrane</keyword>
<organism evidence="2 3">
    <name type="scientific">Reticulomyxa filosa</name>
    <dbReference type="NCBI Taxonomy" id="46433"/>
    <lineage>
        <taxon>Eukaryota</taxon>
        <taxon>Sar</taxon>
        <taxon>Rhizaria</taxon>
        <taxon>Retaria</taxon>
        <taxon>Foraminifera</taxon>
        <taxon>Monothalamids</taxon>
        <taxon>Reticulomyxidae</taxon>
        <taxon>Reticulomyxa</taxon>
    </lineage>
</organism>
<comment type="caution">
    <text evidence="2">The sequence shown here is derived from an EMBL/GenBank/DDBJ whole genome shotgun (WGS) entry which is preliminary data.</text>
</comment>
<dbReference type="EMBL" id="ASPP01027360">
    <property type="protein sequence ID" value="ETO06216.1"/>
    <property type="molecule type" value="Genomic_DNA"/>
</dbReference>
<evidence type="ECO:0000256" key="1">
    <source>
        <dbReference type="SAM" id="Phobius"/>
    </source>
</evidence>
<keyword evidence="3" id="KW-1185">Reference proteome</keyword>
<protein>
    <submittedName>
        <fullName evidence="2">Uncharacterized protein</fullName>
    </submittedName>
</protein>
<reference evidence="2 3" key="1">
    <citation type="journal article" date="2013" name="Curr. Biol.">
        <title>The Genome of the Foraminiferan Reticulomyxa filosa.</title>
        <authorList>
            <person name="Glockner G."/>
            <person name="Hulsmann N."/>
            <person name="Schleicher M."/>
            <person name="Noegel A.A."/>
            <person name="Eichinger L."/>
            <person name="Gallinger C."/>
            <person name="Pawlowski J."/>
            <person name="Sierra R."/>
            <person name="Euteneuer U."/>
            <person name="Pillet L."/>
            <person name="Moustafa A."/>
            <person name="Platzer M."/>
            <person name="Groth M."/>
            <person name="Szafranski K."/>
            <person name="Schliwa M."/>
        </authorList>
    </citation>
    <scope>NUCLEOTIDE SEQUENCE [LARGE SCALE GENOMIC DNA]</scope>
</reference>
<gene>
    <name evidence="2" type="ORF">RFI_31178</name>
</gene>
<evidence type="ECO:0000313" key="2">
    <source>
        <dbReference type="EMBL" id="ETO06216.1"/>
    </source>
</evidence>
<name>X6LXX3_RETFI</name>
<evidence type="ECO:0000313" key="3">
    <source>
        <dbReference type="Proteomes" id="UP000023152"/>
    </source>
</evidence>